<dbReference type="Proteomes" id="UP000694388">
    <property type="component" value="Unplaced"/>
</dbReference>
<dbReference type="GO" id="GO:0016020">
    <property type="term" value="C:membrane"/>
    <property type="evidence" value="ECO:0007669"/>
    <property type="project" value="UniProtKB-SubCell"/>
</dbReference>
<dbReference type="Ensembl" id="ENSEBUT00000013170.1">
    <property type="protein sequence ID" value="ENSEBUP00000012593.1"/>
    <property type="gene ID" value="ENSEBUG00000008002.1"/>
</dbReference>
<evidence type="ECO:0000256" key="4">
    <source>
        <dbReference type="ARBA" id="ARBA00022989"/>
    </source>
</evidence>
<keyword evidence="8" id="KW-1185">Reference proteome</keyword>
<dbReference type="GO" id="GO:0071786">
    <property type="term" value="P:endoplasmic reticulum tubular network organization"/>
    <property type="evidence" value="ECO:0007669"/>
    <property type="project" value="TreeGrafter"/>
</dbReference>
<evidence type="ECO:0000256" key="1">
    <source>
        <dbReference type="ARBA" id="ARBA00004141"/>
    </source>
</evidence>
<evidence type="ECO:0000313" key="8">
    <source>
        <dbReference type="Proteomes" id="UP000694388"/>
    </source>
</evidence>
<name>A0A8C4WUZ2_EPTBU</name>
<dbReference type="GO" id="GO:0061024">
    <property type="term" value="P:membrane organization"/>
    <property type="evidence" value="ECO:0007669"/>
    <property type="project" value="TreeGrafter"/>
</dbReference>
<comment type="similarity">
    <text evidence="2">Belongs to the PER33/POM33 family.</text>
</comment>
<reference evidence="7" key="2">
    <citation type="submission" date="2025-09" db="UniProtKB">
        <authorList>
            <consortium name="Ensembl"/>
        </authorList>
    </citation>
    <scope>IDENTIFICATION</scope>
</reference>
<evidence type="ECO:0000256" key="6">
    <source>
        <dbReference type="SAM" id="Phobius"/>
    </source>
</evidence>
<dbReference type="Pfam" id="PF03661">
    <property type="entry name" value="TMEM33_Pom33"/>
    <property type="match status" value="1"/>
</dbReference>
<dbReference type="InterPro" id="IPR051645">
    <property type="entry name" value="PER33/POM33_regulator"/>
</dbReference>
<evidence type="ECO:0000256" key="2">
    <source>
        <dbReference type="ARBA" id="ARBA00007322"/>
    </source>
</evidence>
<feature type="transmembrane region" description="Helical" evidence="6">
    <location>
        <begin position="40"/>
        <end position="60"/>
    </location>
</feature>
<dbReference type="PANTHER" id="PTHR12703:SF4">
    <property type="entry name" value="TRANSMEMBRANE PROTEIN 33"/>
    <property type="match status" value="1"/>
</dbReference>
<accession>A0A8C4WUZ2</accession>
<reference evidence="7" key="1">
    <citation type="submission" date="2025-08" db="UniProtKB">
        <authorList>
            <consortium name="Ensembl"/>
        </authorList>
    </citation>
    <scope>IDENTIFICATION</scope>
</reference>
<keyword evidence="3 6" id="KW-0812">Transmembrane</keyword>
<dbReference type="InterPro" id="IPR005344">
    <property type="entry name" value="TMEM33/Pom33"/>
</dbReference>
<evidence type="ECO:0000256" key="3">
    <source>
        <dbReference type="ARBA" id="ARBA00022692"/>
    </source>
</evidence>
<dbReference type="AlphaFoldDB" id="A0A8C4WUZ2"/>
<evidence type="ECO:0000313" key="7">
    <source>
        <dbReference type="Ensembl" id="ENSEBUP00000012593.1"/>
    </source>
</evidence>
<keyword evidence="4 6" id="KW-1133">Transmembrane helix</keyword>
<dbReference type="GeneTree" id="ENSGT00390000011368"/>
<sequence length="261" mass="29440">MTLLSRASSRQCTTTSCHRVAMADQPQRRGVMAELLGDKLAAAMFLTRLITIVSSMMFLLPTAGNSCYRRALLGAAVTSALRLQQRLPRASFSRQFLAQVLIEDSAHYLLFALIFLNSRPLSLTLLPLCLFSLLHSTMYLQKILTNQGSTYYPGVQSLLLRISSNQQQVLRLCALAETCLMPTTVFMCFSGQCSLFLPFFYYRFLTLRYASRRNPYCRYLFSELRLIVEQATDRPACPAFVKKVCRSTIGFISRLAPPVTP</sequence>
<dbReference type="GO" id="GO:0005783">
    <property type="term" value="C:endoplasmic reticulum"/>
    <property type="evidence" value="ECO:0007669"/>
    <property type="project" value="TreeGrafter"/>
</dbReference>
<comment type="subcellular location">
    <subcellularLocation>
        <location evidence="1">Membrane</location>
        <topology evidence="1">Multi-pass membrane protein</topology>
    </subcellularLocation>
</comment>
<protein>
    <submittedName>
        <fullName evidence="7">Transmembrane protein 33</fullName>
    </submittedName>
</protein>
<evidence type="ECO:0000256" key="5">
    <source>
        <dbReference type="ARBA" id="ARBA00023136"/>
    </source>
</evidence>
<organism evidence="7 8">
    <name type="scientific">Eptatretus burgeri</name>
    <name type="common">Inshore hagfish</name>
    <dbReference type="NCBI Taxonomy" id="7764"/>
    <lineage>
        <taxon>Eukaryota</taxon>
        <taxon>Metazoa</taxon>
        <taxon>Chordata</taxon>
        <taxon>Craniata</taxon>
        <taxon>Vertebrata</taxon>
        <taxon>Cyclostomata</taxon>
        <taxon>Myxini</taxon>
        <taxon>Myxiniformes</taxon>
        <taxon>Myxinidae</taxon>
        <taxon>Eptatretinae</taxon>
        <taxon>Eptatretus</taxon>
    </lineage>
</organism>
<dbReference type="PANTHER" id="PTHR12703">
    <property type="entry name" value="TRANSMEMBRANE PROTEIN 33"/>
    <property type="match status" value="1"/>
</dbReference>
<keyword evidence="5 6" id="KW-0472">Membrane</keyword>
<proteinExistence type="inferred from homology"/>